<name>A0A7I7WGI3_MYCGU</name>
<dbReference type="Proteomes" id="UP000466187">
    <property type="component" value="Chromosome"/>
</dbReference>
<dbReference type="PROSITE" id="PS51257">
    <property type="entry name" value="PROKAR_LIPOPROTEIN"/>
    <property type="match status" value="1"/>
</dbReference>
<evidence type="ECO:0000256" key="1">
    <source>
        <dbReference type="SAM" id="MobiDB-lite"/>
    </source>
</evidence>
<evidence type="ECO:0000313" key="3">
    <source>
        <dbReference type="EMBL" id="BBZ15895.1"/>
    </source>
</evidence>
<feature type="chain" id="PRO_5038897744" description="3-keto-disaccharide hydrolase domain-containing protein" evidence="2">
    <location>
        <begin position="19"/>
        <end position="262"/>
    </location>
</feature>
<feature type="region of interest" description="Disordered" evidence="1">
    <location>
        <begin position="22"/>
        <end position="67"/>
    </location>
</feature>
<feature type="compositionally biased region" description="Basic and acidic residues" evidence="1">
    <location>
        <begin position="35"/>
        <end position="47"/>
    </location>
</feature>
<protein>
    <recommendedName>
        <fullName evidence="5">3-keto-disaccharide hydrolase domain-containing protein</fullName>
    </recommendedName>
</protein>
<evidence type="ECO:0008006" key="5">
    <source>
        <dbReference type="Google" id="ProtNLM"/>
    </source>
</evidence>
<evidence type="ECO:0000256" key="2">
    <source>
        <dbReference type="SAM" id="SignalP"/>
    </source>
</evidence>
<accession>A0A7I7WGI3</accession>
<organism evidence="3 4">
    <name type="scientific">Mycolicibacterium gadium</name>
    <name type="common">Mycobacterium gadium</name>
    <dbReference type="NCBI Taxonomy" id="1794"/>
    <lineage>
        <taxon>Bacteria</taxon>
        <taxon>Bacillati</taxon>
        <taxon>Actinomycetota</taxon>
        <taxon>Actinomycetes</taxon>
        <taxon>Mycobacteriales</taxon>
        <taxon>Mycobacteriaceae</taxon>
        <taxon>Mycolicibacterium</taxon>
    </lineage>
</organism>
<gene>
    <name evidence="3" type="ORF">MGAD_02300</name>
</gene>
<dbReference type="InterPro" id="IPR013320">
    <property type="entry name" value="ConA-like_dom_sf"/>
</dbReference>
<dbReference type="RefSeq" id="WP_163684232.1">
    <property type="nucleotide sequence ID" value="NZ_AP022608.1"/>
</dbReference>
<dbReference type="AlphaFoldDB" id="A0A7I7WGI3"/>
<feature type="signal peptide" evidence="2">
    <location>
        <begin position="1"/>
        <end position="18"/>
    </location>
</feature>
<keyword evidence="2" id="KW-0732">Signal</keyword>
<dbReference type="EMBL" id="AP022608">
    <property type="protein sequence ID" value="BBZ15895.1"/>
    <property type="molecule type" value="Genomic_DNA"/>
</dbReference>
<dbReference type="SUPFAM" id="SSF49899">
    <property type="entry name" value="Concanavalin A-like lectins/glucanases"/>
    <property type="match status" value="1"/>
</dbReference>
<sequence>MGVYRIAVAMLSVATLLAGCGATREQGPPTVADSEGARADQRDRSEGVPDGEPVTIDFEGEREGGGASEFEPLLGQWVIRQDPSSLAGPTVYAQTSTQDIKPPDTGAERLFGKDYQEYLDQIGAYQVFPSTAYSGGAYRDFEASVYLKPISGEVDQSGGLIFRVVSPKDYYIWRCNVLEQNCELYVYENGERRSVFQADVPLEVGQWRQIRVVAEGNRIRGFLDERELMDDEFGDTSTRGRVGLWTKADAITNFDGFQVEPR</sequence>
<reference evidence="3 4" key="1">
    <citation type="journal article" date="2019" name="Emerg. Microbes Infect.">
        <title>Comprehensive subspecies identification of 175 nontuberculous mycobacteria species based on 7547 genomic profiles.</title>
        <authorList>
            <person name="Matsumoto Y."/>
            <person name="Kinjo T."/>
            <person name="Motooka D."/>
            <person name="Nabeya D."/>
            <person name="Jung N."/>
            <person name="Uechi K."/>
            <person name="Horii T."/>
            <person name="Iida T."/>
            <person name="Fujita J."/>
            <person name="Nakamura S."/>
        </authorList>
    </citation>
    <scope>NUCLEOTIDE SEQUENCE [LARGE SCALE GENOMIC DNA]</scope>
    <source>
        <strain evidence="3 4">JCM 12688</strain>
    </source>
</reference>
<dbReference type="KEGG" id="mgad:MGAD_02300"/>
<dbReference type="Gene3D" id="2.60.120.560">
    <property type="entry name" value="Exo-inulinase, domain 1"/>
    <property type="match status" value="1"/>
</dbReference>
<evidence type="ECO:0000313" key="4">
    <source>
        <dbReference type="Proteomes" id="UP000466187"/>
    </source>
</evidence>
<proteinExistence type="predicted"/>